<name>A0A4V2SK48_9PAST</name>
<dbReference type="EMBL" id="SLXJ01000003">
    <property type="protein sequence ID" value="TCP18076.1"/>
    <property type="molecule type" value="Genomic_DNA"/>
</dbReference>
<dbReference type="Pfam" id="PF10546">
    <property type="entry name" value="P63C"/>
    <property type="match status" value="1"/>
</dbReference>
<evidence type="ECO:0000313" key="2">
    <source>
        <dbReference type="EMBL" id="TCP18076.1"/>
    </source>
</evidence>
<comment type="caution">
    <text evidence="2">The sequence shown here is derived from an EMBL/GenBank/DDBJ whole genome shotgun (WGS) entry which is preliminary data.</text>
</comment>
<dbReference type="InterPro" id="IPR018874">
    <property type="entry name" value="Phage_Mx8_p63_C"/>
</dbReference>
<keyword evidence="3" id="KW-1185">Reference proteome</keyword>
<dbReference type="OrthoDB" id="4762429at2"/>
<proteinExistence type="predicted"/>
<evidence type="ECO:0000259" key="1">
    <source>
        <dbReference type="Pfam" id="PF10546"/>
    </source>
</evidence>
<evidence type="ECO:0000313" key="3">
    <source>
        <dbReference type="Proteomes" id="UP000295537"/>
    </source>
</evidence>
<dbReference type="AlphaFoldDB" id="A0A4V2SK48"/>
<dbReference type="Proteomes" id="UP000295537">
    <property type="component" value="Unassembled WGS sequence"/>
</dbReference>
<gene>
    <name evidence="2" type="ORF">EV693_10341</name>
</gene>
<reference evidence="2 3" key="1">
    <citation type="submission" date="2019-03" db="EMBL/GenBank/DDBJ databases">
        <title>Genomic Encyclopedia of Type Strains, Phase IV (KMG-IV): sequencing the most valuable type-strain genomes for metagenomic binning, comparative biology and taxonomic classification.</title>
        <authorList>
            <person name="Goeker M."/>
        </authorList>
    </citation>
    <scope>NUCLEOTIDE SEQUENCE [LARGE SCALE GENOMIC DNA]</scope>
    <source>
        <strain evidence="2 3">DSM 16380</strain>
    </source>
</reference>
<accession>A0A4V2SK48</accession>
<sequence length="319" mass="36268">MTTKKLTPELCKARAEKAAQTRWEHKKMLDELPLAIHEGILTIGDMLLDVAVLEDDKRVISTASVFQALDRPKRGSRGASITENEEVINLPAFMDANNLKPFINQDVIDVIKRVKFKTKDGQIKEGYDATILPIVCDVYLKAREENALTKIQQDTAKKAEILVRSLAKVGIVALVDEATGYQDARAKDALAKIFEAFVAKELQPWVKTFPLDYYKELCRLYGVQFPPKIGTQFPQFFGHVTNNAIYERLAPELLPELKKMANKQARKVKLHQFLSEDIGHPKLREHLSSVITILKLSKDRENFYEMLDKIHPKLTLVSE</sequence>
<dbReference type="RefSeq" id="WP_132500900.1">
    <property type="nucleotide sequence ID" value="NZ_LVXA01000001.1"/>
</dbReference>
<organism evidence="2 3">
    <name type="scientific">Nicoletella semolina</name>
    <dbReference type="NCBI Taxonomy" id="271160"/>
    <lineage>
        <taxon>Bacteria</taxon>
        <taxon>Pseudomonadati</taxon>
        <taxon>Pseudomonadota</taxon>
        <taxon>Gammaproteobacteria</taxon>
        <taxon>Pasteurellales</taxon>
        <taxon>Pasteurellaceae</taxon>
        <taxon>Nicoletella</taxon>
    </lineage>
</organism>
<feature type="domain" description="Bacteriophage Mx8 p63 C-terminal" evidence="1">
    <location>
        <begin position="193"/>
        <end position="283"/>
    </location>
</feature>
<protein>
    <submittedName>
        <fullName evidence="2">P63C domain-containing protein</fullName>
    </submittedName>
</protein>